<dbReference type="PANTHER" id="PTHR10157:SF23">
    <property type="entry name" value="MOXD1 HOMOLOG 1"/>
    <property type="match status" value="1"/>
</dbReference>
<organism evidence="4 5">
    <name type="scientific">Desulfoluna butyratoxydans</name>
    <dbReference type="NCBI Taxonomy" id="231438"/>
    <lineage>
        <taxon>Bacteria</taxon>
        <taxon>Pseudomonadati</taxon>
        <taxon>Thermodesulfobacteriota</taxon>
        <taxon>Desulfobacteria</taxon>
        <taxon>Desulfobacterales</taxon>
        <taxon>Desulfolunaceae</taxon>
        <taxon>Desulfoluna</taxon>
    </lineage>
</organism>
<dbReference type="PANTHER" id="PTHR10157">
    <property type="entry name" value="DOPAMINE BETA HYDROXYLASE RELATED"/>
    <property type="match status" value="1"/>
</dbReference>
<dbReference type="EMBL" id="CAADHO010000007">
    <property type="protein sequence ID" value="VFQ46019.1"/>
    <property type="molecule type" value="Genomic_DNA"/>
</dbReference>
<dbReference type="InterPro" id="IPR000945">
    <property type="entry name" value="DBH-like"/>
</dbReference>
<dbReference type="Pfam" id="PF03351">
    <property type="entry name" value="DOMON"/>
    <property type="match status" value="1"/>
</dbReference>
<dbReference type="InterPro" id="IPR045266">
    <property type="entry name" value="DOH_DOMON"/>
</dbReference>
<feature type="chain" id="PRO_5020883695" evidence="2">
    <location>
        <begin position="23"/>
        <end position="181"/>
    </location>
</feature>
<protein>
    <submittedName>
        <fullName evidence="4">Domon domain</fullName>
    </submittedName>
</protein>
<dbReference type="SUPFAM" id="SSF49344">
    <property type="entry name" value="CBD9-like"/>
    <property type="match status" value="1"/>
</dbReference>
<feature type="compositionally biased region" description="Basic and acidic residues" evidence="1">
    <location>
        <begin position="93"/>
        <end position="103"/>
    </location>
</feature>
<dbReference type="RefSeq" id="WP_180143247.1">
    <property type="nucleotide sequence ID" value="NZ_CAADHO010000007.1"/>
</dbReference>
<dbReference type="PROSITE" id="PS50836">
    <property type="entry name" value="DOMON"/>
    <property type="match status" value="1"/>
</dbReference>
<dbReference type="InterPro" id="IPR005018">
    <property type="entry name" value="DOMON_domain"/>
</dbReference>
<feature type="domain" description="DOMON" evidence="3">
    <location>
        <begin position="34"/>
        <end position="152"/>
    </location>
</feature>
<dbReference type="GO" id="GO:0004500">
    <property type="term" value="F:dopamine beta-monooxygenase activity"/>
    <property type="evidence" value="ECO:0007669"/>
    <property type="project" value="InterPro"/>
</dbReference>
<dbReference type="SMART" id="SM00664">
    <property type="entry name" value="DoH"/>
    <property type="match status" value="1"/>
</dbReference>
<reference evidence="4 5" key="1">
    <citation type="submission" date="2019-03" db="EMBL/GenBank/DDBJ databases">
        <authorList>
            <person name="Nijsse B."/>
        </authorList>
    </citation>
    <scope>NUCLEOTIDE SEQUENCE [LARGE SCALE GENOMIC DNA]</scope>
    <source>
        <strain evidence="4">Desulfoluna butyratoxydans MSL71</strain>
    </source>
</reference>
<sequence length="181" mass="19681">MKRFVFWIMLPACFLWGSSAFGATHEFTHTLKDGPMTFSWTVSGESLHVKLTGKTTGWVGVGFNPEKMMKGANFIMGYVKSGKVKVTDHIGNNERNHKADTKSGGKNNTTDIAGSEKGGVTEIYFTIPLTSEDSNDTDLDPEGVTTVLLGMGGGRDSFRSVHKFRSVHQVTLSTGASEKVK</sequence>
<dbReference type="Proteomes" id="UP000507962">
    <property type="component" value="Unassembled WGS sequence"/>
</dbReference>
<evidence type="ECO:0000313" key="4">
    <source>
        <dbReference type="EMBL" id="VFQ46019.1"/>
    </source>
</evidence>
<dbReference type="CDD" id="cd09631">
    <property type="entry name" value="DOMON_DOH"/>
    <property type="match status" value="1"/>
</dbReference>
<feature type="signal peptide" evidence="2">
    <location>
        <begin position="1"/>
        <end position="22"/>
    </location>
</feature>
<feature type="region of interest" description="Disordered" evidence="1">
    <location>
        <begin position="93"/>
        <end position="113"/>
    </location>
</feature>
<keyword evidence="5" id="KW-1185">Reference proteome</keyword>
<evidence type="ECO:0000256" key="1">
    <source>
        <dbReference type="SAM" id="MobiDB-lite"/>
    </source>
</evidence>
<proteinExistence type="predicted"/>
<dbReference type="AlphaFoldDB" id="A0A4U8YRR2"/>
<accession>A0A4U8YRR2</accession>
<gene>
    <name evidence="4" type="ORF">MSL71_36820</name>
</gene>
<dbReference type="Gene3D" id="2.60.40.1210">
    <property type="entry name" value="Cellobiose dehydrogenase, cytochrome domain"/>
    <property type="match status" value="1"/>
</dbReference>
<evidence type="ECO:0000256" key="2">
    <source>
        <dbReference type="SAM" id="SignalP"/>
    </source>
</evidence>
<name>A0A4U8YRR2_9BACT</name>
<evidence type="ECO:0000259" key="3">
    <source>
        <dbReference type="PROSITE" id="PS50836"/>
    </source>
</evidence>
<evidence type="ECO:0000313" key="5">
    <source>
        <dbReference type="Proteomes" id="UP000507962"/>
    </source>
</evidence>
<keyword evidence="2" id="KW-0732">Signal</keyword>